<keyword evidence="2" id="KW-0677">Repeat</keyword>
<dbReference type="PANTHER" id="PTHR47926:SF461">
    <property type="entry name" value="PENTATRICOPEPTIDE REPEAT SUPERFAMILY PROTEIN"/>
    <property type="match status" value="1"/>
</dbReference>
<reference evidence="3" key="1">
    <citation type="journal article" date="2014" name="Nat. Commun.">
        <title>The tobacco genome sequence and its comparison with those of tomato and potato.</title>
        <authorList>
            <person name="Sierro N."/>
            <person name="Battey J.N."/>
            <person name="Ouadi S."/>
            <person name="Bakaher N."/>
            <person name="Bovet L."/>
            <person name="Willig A."/>
            <person name="Goepfert S."/>
            <person name="Peitsch M.C."/>
            <person name="Ivanov N.V."/>
        </authorList>
    </citation>
    <scope>NUCLEOTIDE SEQUENCE [LARGE SCALE GENOMIC DNA]</scope>
</reference>
<name>A0A1S4ASI4_TOBAC</name>
<dbReference type="PaxDb" id="4097-A0A1S4ASI4"/>
<dbReference type="PANTHER" id="PTHR47926">
    <property type="entry name" value="PENTATRICOPEPTIDE REPEAT-CONTAINING PROTEIN"/>
    <property type="match status" value="1"/>
</dbReference>
<dbReference type="GO" id="GO:0009451">
    <property type="term" value="P:RNA modification"/>
    <property type="evidence" value="ECO:0007669"/>
    <property type="project" value="InterPro"/>
</dbReference>
<evidence type="ECO:0000256" key="1">
    <source>
        <dbReference type="ARBA" id="ARBA00006643"/>
    </source>
</evidence>
<dbReference type="FunFam" id="1.25.40.10:FF:000427">
    <property type="entry name" value="Pentatricopeptide repeat-containing protein chloroplastic"/>
    <property type="match status" value="1"/>
</dbReference>
<dbReference type="NCBIfam" id="TIGR00756">
    <property type="entry name" value="PPR"/>
    <property type="match status" value="2"/>
</dbReference>
<dbReference type="InterPro" id="IPR011990">
    <property type="entry name" value="TPR-like_helical_dom_sf"/>
</dbReference>
<dbReference type="KEGG" id="nta:107800899"/>
<dbReference type="InterPro" id="IPR002885">
    <property type="entry name" value="PPR_rpt"/>
</dbReference>
<accession>A0A1S4ASI4</accession>
<reference evidence="4" key="2">
    <citation type="submission" date="2025-08" db="UniProtKB">
        <authorList>
            <consortium name="RefSeq"/>
        </authorList>
    </citation>
    <scope>IDENTIFICATION</scope>
</reference>
<protein>
    <submittedName>
        <fullName evidence="4">Pentatricopeptide repeat-containing protein At2g02980, chloroplastic-like</fullName>
    </submittedName>
</protein>
<sequence>MKEEEPNLVLKTTLPNDIFASAVPWLLLRLQSRTSENPGQVVGSICDSRCAHAPPLLQFSSACAVPFLRQNDRICDPSTAQPKSAPSLAWPLLRRRICGLFSTMTPVTKIHQKEYICLLTSKANLGKLEELEEVESRLVSLVSKCPNLKVLHQIHAHIITTHSFLPLPTISFILSKVLAFAALSPNGSLNYAKRLFTQIPNPSIFSYNSLIRGFLESQKIPSQEPIFIFKKLLKKNYPKANTFTLAFVLKSCSIVTAFKEGQQLHKHVIQSGFGSSPFVQTSLLNLYAKCEEIRLAEKVFDEIPERNVVAWSAMISGYSRLGMVNESLSLFREMQKTGVLPDKVTMVSVISACAMSGALDLGRWVHAYIDRRLIEIDLELCTALVNMYAKCGCIEKAIEVFEAMPVKDAKAWSSMIVGLAINGLAEYALVTFSRMDKAKVEPNHVTLVGVLMACAHSGLVFEGKRYWASMIESGIEPSLEHYGCMVDLLSRSNLIDEAYSFVEAMPLAPCPAILRTLLVGCKKNKILDKGEILGQHLIELEPWNAENYILLSSLYASVSDWEKMRHVRKQMKDKGIKAMPGCSSIEVDGLVHEFIMGDWSHPEAEEIKEVLSDISQRVYFAGHEPWIATILHNVSDEEKEIALCEHSERLAIAFGLLKTKAPTVIRIVKNLRVCRDCHEVTKIISRLYNREIIVRDRVRFHRFVNGVCSCRDFW</sequence>
<dbReference type="Pfam" id="PF01535">
    <property type="entry name" value="PPR"/>
    <property type="match status" value="3"/>
</dbReference>
<dbReference type="GeneID" id="107800899"/>
<evidence type="ECO:0000313" key="3">
    <source>
        <dbReference type="Proteomes" id="UP000790787"/>
    </source>
</evidence>
<dbReference type="InterPro" id="IPR046960">
    <property type="entry name" value="PPR_At4g14850-like_plant"/>
</dbReference>
<dbReference type="InterPro" id="IPR046849">
    <property type="entry name" value="E2_motif"/>
</dbReference>
<dbReference type="SMR" id="A0A1S4ASI4"/>
<dbReference type="Gene3D" id="1.25.40.10">
    <property type="entry name" value="Tetratricopeptide repeat domain"/>
    <property type="match status" value="2"/>
</dbReference>
<evidence type="ECO:0000313" key="4">
    <source>
        <dbReference type="RefSeq" id="XP_016479649.1"/>
    </source>
</evidence>
<dbReference type="PROSITE" id="PS51375">
    <property type="entry name" value="PPR"/>
    <property type="match status" value="3"/>
</dbReference>
<dbReference type="GO" id="GO:0008270">
    <property type="term" value="F:zinc ion binding"/>
    <property type="evidence" value="ECO:0007669"/>
    <property type="project" value="InterPro"/>
</dbReference>
<dbReference type="Pfam" id="PF13041">
    <property type="entry name" value="PPR_2"/>
    <property type="match status" value="1"/>
</dbReference>
<organism evidence="3 4">
    <name type="scientific">Nicotiana tabacum</name>
    <name type="common">Common tobacco</name>
    <dbReference type="NCBI Taxonomy" id="4097"/>
    <lineage>
        <taxon>Eukaryota</taxon>
        <taxon>Viridiplantae</taxon>
        <taxon>Streptophyta</taxon>
        <taxon>Embryophyta</taxon>
        <taxon>Tracheophyta</taxon>
        <taxon>Spermatophyta</taxon>
        <taxon>Magnoliopsida</taxon>
        <taxon>eudicotyledons</taxon>
        <taxon>Gunneridae</taxon>
        <taxon>Pentapetalae</taxon>
        <taxon>asterids</taxon>
        <taxon>lamiids</taxon>
        <taxon>Solanales</taxon>
        <taxon>Solanaceae</taxon>
        <taxon>Nicotianoideae</taxon>
        <taxon>Nicotianeae</taxon>
        <taxon>Nicotiana</taxon>
    </lineage>
</organism>
<dbReference type="InterPro" id="IPR032867">
    <property type="entry name" value="DYW_dom"/>
</dbReference>
<dbReference type="AlphaFoldDB" id="A0A1S4ASI4"/>
<dbReference type="OrthoDB" id="185373at2759"/>
<dbReference type="Pfam" id="PF14432">
    <property type="entry name" value="DYW_deaminase"/>
    <property type="match status" value="1"/>
</dbReference>
<dbReference type="FunFam" id="1.25.40.10:FF:000184">
    <property type="entry name" value="Pentatricopeptide repeat-containing protein, chloroplastic"/>
    <property type="match status" value="1"/>
</dbReference>
<dbReference type="Proteomes" id="UP000790787">
    <property type="component" value="Chromosome 5"/>
</dbReference>
<dbReference type="RefSeq" id="XP_016479649.1">
    <property type="nucleotide sequence ID" value="XM_016624163.1"/>
</dbReference>
<dbReference type="Pfam" id="PF20431">
    <property type="entry name" value="E_motif"/>
    <property type="match status" value="1"/>
</dbReference>
<dbReference type="GO" id="GO:0003723">
    <property type="term" value="F:RNA binding"/>
    <property type="evidence" value="ECO:0007669"/>
    <property type="project" value="InterPro"/>
</dbReference>
<dbReference type="InterPro" id="IPR046848">
    <property type="entry name" value="E_motif"/>
</dbReference>
<dbReference type="Pfam" id="PF20430">
    <property type="entry name" value="Eplus_motif"/>
    <property type="match status" value="1"/>
</dbReference>
<gene>
    <name evidence="4" type="primary">LOC107800899</name>
</gene>
<proteinExistence type="inferred from homology"/>
<comment type="similarity">
    <text evidence="1">Belongs to the PPR family. PCMP-H subfamily.</text>
</comment>
<evidence type="ECO:0000256" key="2">
    <source>
        <dbReference type="ARBA" id="ARBA00022737"/>
    </source>
</evidence>
<keyword evidence="3" id="KW-1185">Reference proteome</keyword>